<dbReference type="InterPro" id="IPR020845">
    <property type="entry name" value="AMP-binding_CS"/>
</dbReference>
<dbReference type="CDD" id="cd08956">
    <property type="entry name" value="KR_3_FAS_SDR_x"/>
    <property type="match status" value="1"/>
</dbReference>
<feature type="non-terminal residue" evidence="5">
    <location>
        <position position="1383"/>
    </location>
</feature>
<dbReference type="SMART" id="SM01294">
    <property type="entry name" value="PKS_PP_betabranch"/>
    <property type="match status" value="1"/>
</dbReference>
<dbReference type="InterPro" id="IPR014030">
    <property type="entry name" value="Ketoacyl_synth_N"/>
</dbReference>
<keyword evidence="1" id="KW-0808">Transferase</keyword>
<evidence type="ECO:0000256" key="2">
    <source>
        <dbReference type="ARBA" id="ARBA00023268"/>
    </source>
</evidence>
<dbReference type="PROSITE" id="PS00455">
    <property type="entry name" value="AMP_BINDING"/>
    <property type="match status" value="1"/>
</dbReference>
<dbReference type="PANTHER" id="PTHR43775">
    <property type="entry name" value="FATTY ACID SYNTHASE"/>
    <property type="match status" value="1"/>
</dbReference>
<dbReference type="RefSeq" id="WP_216341922.1">
    <property type="nucleotide sequence ID" value="NZ_JAHLEM010000110.1"/>
</dbReference>
<sequence>MLRTELIRPIQDLLTEQSRRFGDKTAYIDARRAISYAELEVRTRRLAGHLAGLSLLPGDRVAMYLGNRVEMVESYFAVVRAGGIGVPVNPHVSQAELEHLLTVSGSRVVITDTAHLPLLRGVSPGASSPTVLVVGEEPVPPGCLSYERFAGTEPDTPARDDHGLDDIAWMLFTSGTTSKPKGVLATQRNCLWSVAASYVPALGLTAEDRVLWPLPLFHSLSHIVCVLAVTAVGATARITDGHSAEDVLEQWGQERSTVIAGVPTLYHFLVRAAKAPGFTAPELRVGLVGGAVTTAALRRSVEDAFGAPLIDAYGSTETSGSIAINWPTGARVEGSCGLPVPGLALRVVDHRTGLDVPDGTEGEVWVRGPNIMAGYHDQPEATAEALRDGWFHTGDLARRDRDGYLTVTGRLKELIIRAGENIHPVEVEDVLRMAPGVADAAVVGKPHEVFGEVPVAFIVPAPGGFDPAQALALCRERLSYFKVPEELYEIARIPRTATGKVTRHRLLDGPARLRAVGNTYHDALFRTNWIPQPSAPQPRPARWALLGPQAPGLVGLLRATGTEPAEYVDADGLRAAVAAGSTPLPAVALLSAPVDTGATEVVLREVEAWLTFAELSDAVLVVLTHSAVATATGEDVRNPEQAALWGLVRSVQAAHPGRIAIVDLDDGDDEASVTALVATVATGEPQSAVRSGIVLLPRLERVALDVVLGMGVGPDAGLSAGVGMDAERDNSVSFDPHGTAVVTGVDTRRGAAIARHLVAGYGVRRLLLIAPPGQGGRAAELCTQLTDAGADVRLAECDLDNRTKLRRALAKAGSPLSVVVHAWEAVDEPSDARVAAEARTLHELTRNADLTAFVLSSSTKGLLGAAGETTEAASAAFLDAYAQHLRMRGVPARSIAWGPWEGETDETTGALTPQQALAALDAALAVDQAQLVAMKLDVADVPTGTSSPLLQDLIDVPSRTATVDEAVAVALRERLMGAHEADRDRLLTDLVRAHLAELLGLADKQAIEPERAFTDLGLTSITVVELRNRLSEATGLRLPATSAFDHPTPLAFGSMLRRELLGGGTAVASGSPTAALPAPVPAVVAGAGAGAVDEPIAIVGMACRLPGGVGSPEELWELVLAGREGIGDFPADRGWDLENLFDSDPDHAGTSYARQGGFLYDAGEFDADFFGISPREALAMDPQQRLLLETSWEALERSGIDPGSLRGQNVGVFAGMMHQNYGVGATEGADTPAGLEGHLMTGTSASVVSGRVSYVLGFEGPAVTVDTACSSSLVALHLAAQALRSGECSMALAGGVTVMAGPDAFVEFSRQRGLAVDGRCKSFAASADGTGWAEGVGVLVLERLSDAERNGHRVLAVVRGSAVNQDGASNGLTAPNGPSQQRV</sequence>
<reference evidence="5 6" key="1">
    <citation type="submission" date="2021-06" db="EMBL/GenBank/DDBJ databases">
        <authorList>
            <person name="Pan X."/>
        </authorList>
    </citation>
    <scope>NUCLEOTIDE SEQUENCE [LARGE SCALE GENOMIC DNA]</scope>
    <source>
        <strain evidence="5 6">4503</strain>
    </source>
</reference>
<comment type="caution">
    <text evidence="5">The sequence shown here is derived from an EMBL/GenBank/DDBJ whole genome shotgun (WGS) entry which is preliminary data.</text>
</comment>
<evidence type="ECO:0000256" key="1">
    <source>
        <dbReference type="ARBA" id="ARBA00022679"/>
    </source>
</evidence>
<name>A0ABS6CDH9_9ACTN</name>
<dbReference type="InterPro" id="IPR057326">
    <property type="entry name" value="KR_dom"/>
</dbReference>
<dbReference type="Pfam" id="PF00109">
    <property type="entry name" value="ketoacyl-synt"/>
    <property type="match status" value="1"/>
</dbReference>
<accession>A0ABS6CDH9</accession>
<evidence type="ECO:0000259" key="3">
    <source>
        <dbReference type="PROSITE" id="PS50075"/>
    </source>
</evidence>
<keyword evidence="2" id="KW-0511">Multifunctional enzyme</keyword>
<protein>
    <submittedName>
        <fullName evidence="5">AMP-binding protein</fullName>
    </submittedName>
</protein>
<dbReference type="InterPro" id="IPR013968">
    <property type="entry name" value="PKS_KR"/>
</dbReference>
<dbReference type="CDD" id="cd00833">
    <property type="entry name" value="PKS"/>
    <property type="match status" value="1"/>
</dbReference>
<dbReference type="Pfam" id="PF22953">
    <property type="entry name" value="SpnB_Rossmann"/>
    <property type="match status" value="1"/>
</dbReference>
<dbReference type="InterPro" id="IPR055123">
    <property type="entry name" value="SpnB-like_Rossmann"/>
</dbReference>
<dbReference type="SMART" id="SM00822">
    <property type="entry name" value="PKS_KR"/>
    <property type="match status" value="1"/>
</dbReference>
<dbReference type="InterPro" id="IPR009081">
    <property type="entry name" value="PP-bd_ACP"/>
</dbReference>
<dbReference type="InterPro" id="IPR025110">
    <property type="entry name" value="AMP-bd_C"/>
</dbReference>
<evidence type="ECO:0000313" key="6">
    <source>
        <dbReference type="Proteomes" id="UP000720508"/>
    </source>
</evidence>
<dbReference type="Proteomes" id="UP000720508">
    <property type="component" value="Unassembled WGS sequence"/>
</dbReference>
<dbReference type="SMART" id="SM00825">
    <property type="entry name" value="PKS_KS"/>
    <property type="match status" value="1"/>
</dbReference>
<dbReference type="Pfam" id="PF08659">
    <property type="entry name" value="KR"/>
    <property type="match status" value="1"/>
</dbReference>
<dbReference type="Pfam" id="PF13193">
    <property type="entry name" value="AMP-binding_C"/>
    <property type="match status" value="1"/>
</dbReference>
<proteinExistence type="predicted"/>
<dbReference type="Pfam" id="PF00550">
    <property type="entry name" value="PP-binding"/>
    <property type="match status" value="1"/>
</dbReference>
<dbReference type="PROSITE" id="PS00606">
    <property type="entry name" value="KS3_1"/>
    <property type="match status" value="1"/>
</dbReference>
<dbReference type="PROSITE" id="PS50075">
    <property type="entry name" value="CARRIER"/>
    <property type="match status" value="1"/>
</dbReference>
<dbReference type="SMART" id="SM00823">
    <property type="entry name" value="PKS_PP"/>
    <property type="match status" value="1"/>
</dbReference>
<keyword evidence="6" id="KW-1185">Reference proteome</keyword>
<feature type="domain" description="Ketosynthase family 3 (KS3)" evidence="4">
    <location>
        <begin position="1093"/>
        <end position="1383"/>
    </location>
</feature>
<organism evidence="5 6">
    <name type="scientific">Streptomyces niphimycinicus</name>
    <dbReference type="NCBI Taxonomy" id="2842201"/>
    <lineage>
        <taxon>Bacteria</taxon>
        <taxon>Bacillati</taxon>
        <taxon>Actinomycetota</taxon>
        <taxon>Actinomycetes</taxon>
        <taxon>Kitasatosporales</taxon>
        <taxon>Streptomycetaceae</taxon>
        <taxon>Streptomyces</taxon>
    </lineage>
</organism>
<dbReference type="InterPro" id="IPR000873">
    <property type="entry name" value="AMP-dep_synth/lig_dom"/>
</dbReference>
<dbReference type="PANTHER" id="PTHR43775:SF51">
    <property type="entry name" value="INACTIVE PHENOLPHTHIOCEROL SYNTHESIS POLYKETIDE SYNTHASE TYPE I PKS1-RELATED"/>
    <property type="match status" value="1"/>
</dbReference>
<dbReference type="InterPro" id="IPR020806">
    <property type="entry name" value="PKS_PP-bd"/>
</dbReference>
<evidence type="ECO:0000313" key="5">
    <source>
        <dbReference type="EMBL" id="MBU3864935.1"/>
    </source>
</evidence>
<dbReference type="EMBL" id="JAHLEM010000110">
    <property type="protein sequence ID" value="MBU3864935.1"/>
    <property type="molecule type" value="Genomic_DNA"/>
</dbReference>
<dbReference type="InterPro" id="IPR018201">
    <property type="entry name" value="Ketoacyl_synth_AS"/>
</dbReference>
<evidence type="ECO:0000259" key="4">
    <source>
        <dbReference type="PROSITE" id="PS52004"/>
    </source>
</evidence>
<dbReference type="InterPro" id="IPR050091">
    <property type="entry name" value="PKS_NRPS_Biosynth_Enz"/>
</dbReference>
<feature type="domain" description="Carrier" evidence="3">
    <location>
        <begin position="985"/>
        <end position="1060"/>
    </location>
</feature>
<gene>
    <name evidence="5" type="ORF">KN815_12860</name>
</gene>
<dbReference type="PROSITE" id="PS52004">
    <property type="entry name" value="KS3_2"/>
    <property type="match status" value="1"/>
</dbReference>
<dbReference type="InterPro" id="IPR020841">
    <property type="entry name" value="PKS_Beta-ketoAc_synthase_dom"/>
</dbReference>
<dbReference type="Pfam" id="PF00501">
    <property type="entry name" value="AMP-binding"/>
    <property type="match status" value="1"/>
</dbReference>